<gene>
    <name evidence="1" type="ORF">MARGE09_P3745</name>
</gene>
<protein>
    <submittedName>
        <fullName evidence="1">Uncharacterized protein</fullName>
    </submittedName>
</protein>
<dbReference type="KEGG" id="marq:MARGE09_P3745"/>
<organism evidence="1 2">
    <name type="scientific">Marinagarivorans cellulosilyticus</name>
    <dbReference type="NCBI Taxonomy" id="2721545"/>
    <lineage>
        <taxon>Bacteria</taxon>
        <taxon>Pseudomonadati</taxon>
        <taxon>Pseudomonadota</taxon>
        <taxon>Gammaproteobacteria</taxon>
        <taxon>Cellvibrionales</taxon>
        <taxon>Cellvibrionaceae</taxon>
        <taxon>Marinagarivorans</taxon>
    </lineage>
</organism>
<evidence type="ECO:0000313" key="2">
    <source>
        <dbReference type="Proteomes" id="UP001320119"/>
    </source>
</evidence>
<reference evidence="1 2" key="1">
    <citation type="journal article" date="2022" name="IScience">
        <title>An ultrasensitive nanofiber-based assay for enzymatic hydrolysis and deep-sea microbial degradation of cellulose.</title>
        <authorList>
            <person name="Tsudome M."/>
            <person name="Tachioka M."/>
            <person name="Miyazaki M."/>
            <person name="Uchimura K."/>
            <person name="Tsuda M."/>
            <person name="Takaki Y."/>
            <person name="Deguchi S."/>
        </authorList>
    </citation>
    <scope>NUCLEOTIDE SEQUENCE [LARGE SCALE GENOMIC DNA]</scope>
    <source>
        <strain evidence="1 2">GE09</strain>
    </source>
</reference>
<accession>A0AAN2BLW3</accession>
<evidence type="ECO:0000313" key="1">
    <source>
        <dbReference type="EMBL" id="BCD99543.1"/>
    </source>
</evidence>
<keyword evidence="2" id="KW-1185">Reference proteome</keyword>
<name>A0AAN2BLW3_9GAMM</name>
<dbReference type="Proteomes" id="UP001320119">
    <property type="component" value="Chromosome"/>
</dbReference>
<proteinExistence type="predicted"/>
<dbReference type="EMBL" id="AP023086">
    <property type="protein sequence ID" value="BCD99543.1"/>
    <property type="molecule type" value="Genomic_DNA"/>
</dbReference>
<sequence>MHAFALEAPASGFSGQWLLDKNSSADISTAVENCVSHTSFFIRPLARKRLLKTNTMHHKLVIALGASVASITYGSNGAKPVEAPIDGRSVPWQREDGEKLQVSHQFVSGKLVETFQGEDGQKKITFSLSHDGDELTMAVKVSSPRLPEPLVYLQVYLRADSVKQE</sequence>
<dbReference type="AlphaFoldDB" id="A0AAN2BLW3"/>